<dbReference type="InterPro" id="IPR037066">
    <property type="entry name" value="Plug_dom_sf"/>
</dbReference>
<evidence type="ECO:0000256" key="3">
    <source>
        <dbReference type="ARBA" id="ARBA00022692"/>
    </source>
</evidence>
<keyword evidence="4" id="KW-0472">Membrane</keyword>
<evidence type="ECO:0000313" key="7">
    <source>
        <dbReference type="EMBL" id="EEF26293.1"/>
    </source>
</evidence>
<sequence length="296" mass="31668">MKHIEENMHQVQMKRLVLAVAGAVCMIQNAYAANQAEVLETGAVDVVSTTPLPSIGTPINQVPANVQTASSKAIEEQRNLDISEFIDANLGSVNTSNTVANPYQADVSFRGFTASPLLGTPQGLSVFMDGMRVNEPFGDVVNWDLIPANAIASINLIPGSNPVFGLNTLGGALSVNTKSGSEFPGTSVTALGGSWGRRSLEVETGGANADKSLDYFIAGNTFKEDGWRDHSKSEVNQLFGKVGWQNDKSDLDLSVMFADTNLEGTQALPRSMMNNRKQAYTWPDSIGNNLGMVNLK</sequence>
<evidence type="ECO:0000256" key="4">
    <source>
        <dbReference type="ARBA" id="ARBA00023136"/>
    </source>
</evidence>
<protein>
    <recommendedName>
        <fullName evidence="6">TonB-dependent receptor plug domain-containing protein</fullName>
    </recommendedName>
</protein>
<dbReference type="Pfam" id="PF07715">
    <property type="entry name" value="Plug"/>
    <property type="match status" value="1"/>
</dbReference>
<dbReference type="AlphaFoldDB" id="B9TCX0"/>
<proteinExistence type="predicted"/>
<organism evidence="7 8">
    <name type="scientific">Ricinus communis</name>
    <name type="common">Castor bean</name>
    <dbReference type="NCBI Taxonomy" id="3988"/>
    <lineage>
        <taxon>Eukaryota</taxon>
        <taxon>Viridiplantae</taxon>
        <taxon>Streptophyta</taxon>
        <taxon>Embryophyta</taxon>
        <taxon>Tracheophyta</taxon>
        <taxon>Spermatophyta</taxon>
        <taxon>Magnoliopsida</taxon>
        <taxon>eudicotyledons</taxon>
        <taxon>Gunneridae</taxon>
        <taxon>Pentapetalae</taxon>
        <taxon>rosids</taxon>
        <taxon>fabids</taxon>
        <taxon>Malpighiales</taxon>
        <taxon>Euphorbiaceae</taxon>
        <taxon>Acalyphoideae</taxon>
        <taxon>Acalypheae</taxon>
        <taxon>Ricinus</taxon>
    </lineage>
</organism>
<name>B9TCX0_RICCO</name>
<dbReference type="InterPro" id="IPR036942">
    <property type="entry name" value="Beta-barrel_TonB_sf"/>
</dbReference>
<dbReference type="InterPro" id="IPR039426">
    <property type="entry name" value="TonB-dep_rcpt-like"/>
</dbReference>
<dbReference type="InterPro" id="IPR012910">
    <property type="entry name" value="Plug_dom"/>
</dbReference>
<dbReference type="PANTHER" id="PTHR30069">
    <property type="entry name" value="TONB-DEPENDENT OUTER MEMBRANE RECEPTOR"/>
    <property type="match status" value="1"/>
</dbReference>
<feature type="non-terminal residue" evidence="7">
    <location>
        <position position="296"/>
    </location>
</feature>
<keyword evidence="5" id="KW-0998">Cell outer membrane</keyword>
<gene>
    <name evidence="7" type="ORF">RCOM_1851050</name>
</gene>
<evidence type="ECO:0000256" key="1">
    <source>
        <dbReference type="ARBA" id="ARBA00004571"/>
    </source>
</evidence>
<dbReference type="PROSITE" id="PS52016">
    <property type="entry name" value="TONB_DEPENDENT_REC_3"/>
    <property type="match status" value="1"/>
</dbReference>
<dbReference type="Gene3D" id="2.40.170.20">
    <property type="entry name" value="TonB-dependent receptor, beta-barrel domain"/>
    <property type="match status" value="1"/>
</dbReference>
<comment type="subcellular location">
    <subcellularLocation>
        <location evidence="1">Cell outer membrane</location>
        <topology evidence="1">Multi-pass membrane protein</topology>
    </subcellularLocation>
</comment>
<reference evidence="8" key="1">
    <citation type="journal article" date="2010" name="Nat. Biotechnol.">
        <title>Draft genome sequence of the oilseed species Ricinus communis.</title>
        <authorList>
            <person name="Chan A.P."/>
            <person name="Crabtree J."/>
            <person name="Zhao Q."/>
            <person name="Lorenzi H."/>
            <person name="Orvis J."/>
            <person name="Puiu D."/>
            <person name="Melake-Berhan A."/>
            <person name="Jones K.M."/>
            <person name="Redman J."/>
            <person name="Chen G."/>
            <person name="Cahoon E.B."/>
            <person name="Gedil M."/>
            <person name="Stanke M."/>
            <person name="Haas B.J."/>
            <person name="Wortman J.R."/>
            <person name="Fraser-Liggett C.M."/>
            <person name="Ravel J."/>
            <person name="Rabinowicz P.D."/>
        </authorList>
    </citation>
    <scope>NUCLEOTIDE SEQUENCE [LARGE SCALE GENOMIC DNA]</scope>
    <source>
        <strain evidence="8">cv. Hale</strain>
    </source>
</reference>
<accession>B9TCX0</accession>
<dbReference type="EMBL" id="EQ977664">
    <property type="protein sequence ID" value="EEF26293.1"/>
    <property type="molecule type" value="Genomic_DNA"/>
</dbReference>
<dbReference type="Proteomes" id="UP000008311">
    <property type="component" value="Unassembled WGS sequence"/>
</dbReference>
<evidence type="ECO:0000256" key="5">
    <source>
        <dbReference type="ARBA" id="ARBA00023237"/>
    </source>
</evidence>
<evidence type="ECO:0000259" key="6">
    <source>
        <dbReference type="Pfam" id="PF07715"/>
    </source>
</evidence>
<dbReference type="SUPFAM" id="SSF56935">
    <property type="entry name" value="Porins"/>
    <property type="match status" value="1"/>
</dbReference>
<keyword evidence="2" id="KW-0813">Transport</keyword>
<feature type="domain" description="TonB-dependent receptor plug" evidence="6">
    <location>
        <begin position="60"/>
        <end position="172"/>
    </location>
</feature>
<dbReference type="Gene3D" id="2.170.130.10">
    <property type="entry name" value="TonB-dependent receptor, plug domain"/>
    <property type="match status" value="1"/>
</dbReference>
<dbReference type="PANTHER" id="PTHR30069:SF39">
    <property type="entry name" value="BLL6183 PROTEIN"/>
    <property type="match status" value="1"/>
</dbReference>
<dbReference type="STRING" id="3988.B9TCX0"/>
<keyword evidence="3" id="KW-0812">Transmembrane</keyword>
<dbReference type="InParanoid" id="B9TCX0"/>
<keyword evidence="8" id="KW-1185">Reference proteome</keyword>
<evidence type="ECO:0000313" key="8">
    <source>
        <dbReference type="Proteomes" id="UP000008311"/>
    </source>
</evidence>
<evidence type="ECO:0000256" key="2">
    <source>
        <dbReference type="ARBA" id="ARBA00022448"/>
    </source>
</evidence>